<dbReference type="Proteomes" id="UP001285441">
    <property type="component" value="Unassembled WGS sequence"/>
</dbReference>
<reference evidence="2" key="2">
    <citation type="submission" date="2023-06" db="EMBL/GenBank/DDBJ databases">
        <authorList>
            <consortium name="Lawrence Berkeley National Laboratory"/>
            <person name="Haridas S."/>
            <person name="Hensen N."/>
            <person name="Bonometti L."/>
            <person name="Westerberg I."/>
            <person name="Brannstrom I.O."/>
            <person name="Guillou S."/>
            <person name="Cros-Aarteil S."/>
            <person name="Calhoun S."/>
            <person name="Kuo A."/>
            <person name="Mondo S."/>
            <person name="Pangilinan J."/>
            <person name="Riley R."/>
            <person name="LaButti K."/>
            <person name="Andreopoulos B."/>
            <person name="Lipzen A."/>
            <person name="Chen C."/>
            <person name="Yanf M."/>
            <person name="Daum C."/>
            <person name="Ng V."/>
            <person name="Clum A."/>
            <person name="Steindorff A."/>
            <person name="Ohm R."/>
            <person name="Martin F."/>
            <person name="Silar P."/>
            <person name="Natvig D."/>
            <person name="Lalanne C."/>
            <person name="Gautier V."/>
            <person name="Ament-velasquez S.L."/>
            <person name="Kruys A."/>
            <person name="Hutchinson M.I."/>
            <person name="Powell A.J."/>
            <person name="Barry K."/>
            <person name="Miller A.N."/>
            <person name="Grigoriev I.V."/>
            <person name="Debuchy R."/>
            <person name="Gladieux P."/>
            <person name="Thoren M.H."/>
            <person name="Johannesson H."/>
        </authorList>
    </citation>
    <scope>NUCLEOTIDE SEQUENCE</scope>
    <source>
        <strain evidence="2">CBS 232.78</strain>
    </source>
</reference>
<organism evidence="2 3">
    <name type="scientific">Podospora didyma</name>
    <dbReference type="NCBI Taxonomy" id="330526"/>
    <lineage>
        <taxon>Eukaryota</taxon>
        <taxon>Fungi</taxon>
        <taxon>Dikarya</taxon>
        <taxon>Ascomycota</taxon>
        <taxon>Pezizomycotina</taxon>
        <taxon>Sordariomycetes</taxon>
        <taxon>Sordariomycetidae</taxon>
        <taxon>Sordariales</taxon>
        <taxon>Podosporaceae</taxon>
        <taxon>Podospora</taxon>
    </lineage>
</organism>
<dbReference type="AlphaFoldDB" id="A0AAE0U8V2"/>
<feature type="domain" description="DUF7580" evidence="1">
    <location>
        <begin position="365"/>
        <end position="625"/>
    </location>
</feature>
<name>A0AAE0U8V2_9PEZI</name>
<keyword evidence="3" id="KW-1185">Reference proteome</keyword>
<dbReference type="PANTHER" id="PTHR35186">
    <property type="entry name" value="ANK_REP_REGION DOMAIN-CONTAINING PROTEIN"/>
    <property type="match status" value="1"/>
</dbReference>
<evidence type="ECO:0000259" key="1">
    <source>
        <dbReference type="Pfam" id="PF24476"/>
    </source>
</evidence>
<reference evidence="2" key="1">
    <citation type="journal article" date="2023" name="Mol. Phylogenet. Evol.">
        <title>Genome-scale phylogeny and comparative genomics of the fungal order Sordariales.</title>
        <authorList>
            <person name="Hensen N."/>
            <person name="Bonometti L."/>
            <person name="Westerberg I."/>
            <person name="Brannstrom I.O."/>
            <person name="Guillou S."/>
            <person name="Cros-Aarteil S."/>
            <person name="Calhoun S."/>
            <person name="Haridas S."/>
            <person name="Kuo A."/>
            <person name="Mondo S."/>
            <person name="Pangilinan J."/>
            <person name="Riley R."/>
            <person name="LaButti K."/>
            <person name="Andreopoulos B."/>
            <person name="Lipzen A."/>
            <person name="Chen C."/>
            <person name="Yan M."/>
            <person name="Daum C."/>
            <person name="Ng V."/>
            <person name="Clum A."/>
            <person name="Steindorff A."/>
            <person name="Ohm R.A."/>
            <person name="Martin F."/>
            <person name="Silar P."/>
            <person name="Natvig D.O."/>
            <person name="Lalanne C."/>
            <person name="Gautier V."/>
            <person name="Ament-Velasquez S.L."/>
            <person name="Kruys A."/>
            <person name="Hutchinson M.I."/>
            <person name="Powell A.J."/>
            <person name="Barry K."/>
            <person name="Miller A.N."/>
            <person name="Grigoriev I.V."/>
            <person name="Debuchy R."/>
            <person name="Gladieux P."/>
            <person name="Hiltunen Thoren M."/>
            <person name="Johannesson H."/>
        </authorList>
    </citation>
    <scope>NUCLEOTIDE SEQUENCE</scope>
    <source>
        <strain evidence="2">CBS 232.78</strain>
    </source>
</reference>
<accession>A0AAE0U8V2</accession>
<evidence type="ECO:0000313" key="3">
    <source>
        <dbReference type="Proteomes" id="UP001285441"/>
    </source>
</evidence>
<protein>
    <recommendedName>
        <fullName evidence="1">DUF7580 domain-containing protein</fullName>
    </recommendedName>
</protein>
<dbReference type="Pfam" id="PF24476">
    <property type="entry name" value="DUF7580"/>
    <property type="match status" value="1"/>
</dbReference>
<evidence type="ECO:0000313" key="2">
    <source>
        <dbReference type="EMBL" id="KAK3395286.1"/>
    </source>
</evidence>
<proteinExistence type="predicted"/>
<gene>
    <name evidence="2" type="ORF">B0H63DRAFT_462983</name>
</gene>
<dbReference type="InterPro" id="IPR056002">
    <property type="entry name" value="DUF7580"/>
</dbReference>
<dbReference type="EMBL" id="JAULSW010000001">
    <property type="protein sequence ID" value="KAK3395286.1"/>
    <property type="molecule type" value="Genomic_DNA"/>
</dbReference>
<sequence>MSGIEVAGLVLGGFPVLLECLSFYRKSFEPLEEWWNFRTHFIAFVDDIRHQTMRYNENLIRLLDPIVTNNEDLLKLVADPADPRWTDGSLDGPLEQRLSNELDRFLRIIGRMKSVMDDLYKLLQIENGKVSWQQPQQSWQWQYKRLQLSFSKGKHKKVKKLAAHNQELQDILGYSERLIPISDRRQASGPVESFEKMRKHACLIHRVLRQHWNCRLNTHCHKAHLKLEVLVESSKTNNLSVLFKVDNSGHPIQEVIIRPKEMNPATARAEVQIKQSIQSSETTSSQIALVHQSTPLKSVQEAMLQKENKPSLLGRMSQKLLKQSSSAPSSKRKVMFGSIPTISISITPPMELSAGTQDVLGTEGDSQQESMISDICAFLCENGPLRGMLRDEFDRHLELCKLPGRRQAQPQAGQSLKLLTLPELLKAYHKAQIDVPRQCRFKMAAHIASALLQTHSSPWLPPTWSKEQFMFLADATNSLALCSSHPFVAQDFSLTQADIDTIQDENNLHLLHTVASSNPLQQAAEEATRACLFTMGVMILELIFGHNIEDCTFRRDYYGKDNKPNDQTDISTARKWAKKVLGESGANISDVVRRCLDCSFGPRPSFADVRFRESVYEGVIKPLATYSRVWPEAMP</sequence>
<dbReference type="PANTHER" id="PTHR35186:SF4">
    <property type="entry name" value="PRION-INHIBITION AND PROPAGATION HELO DOMAIN-CONTAINING PROTEIN"/>
    <property type="match status" value="1"/>
</dbReference>
<comment type="caution">
    <text evidence="2">The sequence shown here is derived from an EMBL/GenBank/DDBJ whole genome shotgun (WGS) entry which is preliminary data.</text>
</comment>